<comment type="caution">
    <text evidence="1">The sequence shown here is derived from an EMBL/GenBank/DDBJ whole genome shotgun (WGS) entry which is preliminary data.</text>
</comment>
<organism evidence="1">
    <name type="scientific">Xenorhabdus bovienii str. puntauvense</name>
    <dbReference type="NCBI Taxonomy" id="1398201"/>
    <lineage>
        <taxon>Bacteria</taxon>
        <taxon>Pseudomonadati</taxon>
        <taxon>Pseudomonadota</taxon>
        <taxon>Gammaproteobacteria</taxon>
        <taxon>Enterobacterales</taxon>
        <taxon>Morganellaceae</taxon>
        <taxon>Xenorhabdus</taxon>
    </lineage>
</organism>
<gene>
    <name evidence="1" type="ORF">XBP1_2940085</name>
</gene>
<protein>
    <submittedName>
        <fullName evidence="1">Uncharacterized protein</fullName>
    </submittedName>
</protein>
<reference evidence="1" key="1">
    <citation type="submission" date="2013-07" db="EMBL/GenBank/DDBJ databases">
        <title>Sub-species coevolution in mutualistic symbiosis.</title>
        <authorList>
            <person name="Murfin K."/>
            <person name="Klassen J."/>
            <person name="Lee M."/>
            <person name="Forst S."/>
            <person name="Stock P."/>
            <person name="Goodrich-Blair H."/>
        </authorList>
    </citation>
    <scope>NUCLEOTIDE SEQUENCE [LARGE SCALE GENOMIC DNA]</scope>
    <source>
        <strain evidence="1">Puntauvense</strain>
    </source>
</reference>
<evidence type="ECO:0000313" key="1">
    <source>
        <dbReference type="EMBL" id="CDG98179.1"/>
    </source>
</evidence>
<dbReference type="EMBL" id="CBSW010000217">
    <property type="protein sequence ID" value="CDG98179.1"/>
    <property type="molecule type" value="Genomic_DNA"/>
</dbReference>
<proteinExistence type="predicted"/>
<sequence length="265" mass="30421">MKLTFRLLTISPLILCLTGCEFISNTISSYWQTYKDKSEPFLPPEKNQWITVEGIAPPNTRPNLDSIYASNRCLTTHNTAGGTLYHLPKYHWNRFNISVDPVTGYFKEKIPLNGGGWCQWQIDNIELALEYTNVSHLMKNAVSRGRAGINVYINGARKPSDMKKLENIIDYRPTIYPVLRKSFVTGNANQIGLYAGGKLTFFELILQQKNEWKIKYIPTLDETKMPKIIIPGGNKPSRVEYPDGKVDLDRDSIDYWKINNTPQWE</sequence>
<dbReference type="HOGENOM" id="CLU_1093946_0_0_6"/>
<name>A0A077NHG8_XENBV</name>
<dbReference type="Proteomes" id="UP000028511">
    <property type="component" value="Unassembled WGS sequence"/>
</dbReference>
<accession>A0A077NHG8</accession>
<dbReference type="AlphaFoldDB" id="A0A077NHG8"/>
<dbReference type="RefSeq" id="WP_038218697.1">
    <property type="nucleotide sequence ID" value="NZ_CAWLWN010000249.1"/>
</dbReference>